<dbReference type="AlphaFoldDB" id="A0A6A6NCY6"/>
<sequence length="237" mass="26294">MDECEMIEVVNGDVGFPYDPSLQASPLQKCYIAMSVNSAYNGSSCAELKLSAVQVPIGIMSNVEVKAGVKESGSCAEGWVGWSWHENIGGDWQAKKEMVATFKKEERAHFNALITYEGKSSGLALNWEKDVDVSVVGFSSHHIEYVIDKGQQEQWRGTSFYGWPRDLFLHGIMVDQKTTALCCLILRVLLGDSDKALSLLDLRYYRCGETIDSIIDANTYELLASPFVEDEVMGALK</sequence>
<keyword evidence="2" id="KW-1185">Reference proteome</keyword>
<proteinExistence type="predicted"/>
<dbReference type="Proteomes" id="UP000467840">
    <property type="component" value="Chromosome 11"/>
</dbReference>
<name>A0A6A6NCY6_HEVBR</name>
<reference evidence="1 2" key="1">
    <citation type="journal article" date="2020" name="Mol. Plant">
        <title>The Chromosome-Based Rubber Tree Genome Provides New Insights into Spurge Genome Evolution and Rubber Biosynthesis.</title>
        <authorList>
            <person name="Liu J."/>
            <person name="Shi C."/>
            <person name="Shi C.C."/>
            <person name="Li W."/>
            <person name="Zhang Q.J."/>
            <person name="Zhang Y."/>
            <person name="Li K."/>
            <person name="Lu H.F."/>
            <person name="Shi C."/>
            <person name="Zhu S.T."/>
            <person name="Xiao Z.Y."/>
            <person name="Nan H."/>
            <person name="Yue Y."/>
            <person name="Zhu X.G."/>
            <person name="Wu Y."/>
            <person name="Hong X.N."/>
            <person name="Fan G.Y."/>
            <person name="Tong Y."/>
            <person name="Zhang D."/>
            <person name="Mao C.L."/>
            <person name="Liu Y.L."/>
            <person name="Hao S.J."/>
            <person name="Liu W.Q."/>
            <person name="Lv M.Q."/>
            <person name="Zhang H.B."/>
            <person name="Liu Y."/>
            <person name="Hu-Tang G.R."/>
            <person name="Wang J.P."/>
            <person name="Wang J.H."/>
            <person name="Sun Y.H."/>
            <person name="Ni S.B."/>
            <person name="Chen W.B."/>
            <person name="Zhang X.C."/>
            <person name="Jiao Y.N."/>
            <person name="Eichler E.E."/>
            <person name="Li G.H."/>
            <person name="Liu X."/>
            <person name="Gao L.Z."/>
        </authorList>
    </citation>
    <scope>NUCLEOTIDE SEQUENCE [LARGE SCALE GENOMIC DNA]</scope>
    <source>
        <strain evidence="2">cv. GT1</strain>
        <tissue evidence="1">Leaf</tissue>
    </source>
</reference>
<gene>
    <name evidence="1" type="ORF">GH714_010225</name>
</gene>
<accession>A0A6A6NCY6</accession>
<comment type="caution">
    <text evidence="1">The sequence shown here is derived from an EMBL/GenBank/DDBJ whole genome shotgun (WGS) entry which is preliminary data.</text>
</comment>
<dbReference type="EMBL" id="JAAGAX010000002">
    <property type="protein sequence ID" value="KAF2322279.1"/>
    <property type="molecule type" value="Genomic_DNA"/>
</dbReference>
<protein>
    <submittedName>
        <fullName evidence="1">Uncharacterized protein</fullName>
    </submittedName>
</protein>
<evidence type="ECO:0000313" key="2">
    <source>
        <dbReference type="Proteomes" id="UP000467840"/>
    </source>
</evidence>
<organism evidence="1 2">
    <name type="scientific">Hevea brasiliensis</name>
    <name type="common">Para rubber tree</name>
    <name type="synonym">Siphonia brasiliensis</name>
    <dbReference type="NCBI Taxonomy" id="3981"/>
    <lineage>
        <taxon>Eukaryota</taxon>
        <taxon>Viridiplantae</taxon>
        <taxon>Streptophyta</taxon>
        <taxon>Embryophyta</taxon>
        <taxon>Tracheophyta</taxon>
        <taxon>Spermatophyta</taxon>
        <taxon>Magnoliopsida</taxon>
        <taxon>eudicotyledons</taxon>
        <taxon>Gunneridae</taxon>
        <taxon>Pentapetalae</taxon>
        <taxon>rosids</taxon>
        <taxon>fabids</taxon>
        <taxon>Malpighiales</taxon>
        <taxon>Euphorbiaceae</taxon>
        <taxon>Crotonoideae</taxon>
        <taxon>Micrandreae</taxon>
        <taxon>Hevea</taxon>
    </lineage>
</organism>
<evidence type="ECO:0000313" key="1">
    <source>
        <dbReference type="EMBL" id="KAF2322279.1"/>
    </source>
</evidence>